<dbReference type="EMBL" id="JBHUNE010000008">
    <property type="protein sequence ID" value="MFD2758948.1"/>
    <property type="molecule type" value="Genomic_DNA"/>
</dbReference>
<name>A0ABW5UZ17_9MICO</name>
<evidence type="ECO:0008006" key="4">
    <source>
        <dbReference type="Google" id="ProtNLM"/>
    </source>
</evidence>
<sequence length="133" mass="13666">MNFRRAALTLATLAVAAAALTGCTGGGASAVPDATGDATEYASATELRDAFIAAGGTCDQWEPLDPGDYDADAGRCSDTVVIAVYSDPAELDAAVERAQNLAVQTHLLVGENWMLNIENPQDYVDALGGTTVS</sequence>
<dbReference type="RefSeq" id="WP_019617470.1">
    <property type="nucleotide sequence ID" value="NZ_JBHUNE010000008.1"/>
</dbReference>
<protein>
    <recommendedName>
        <fullName evidence="4">Secreted protein</fullName>
    </recommendedName>
</protein>
<feature type="chain" id="PRO_5047227480" description="Secreted protein" evidence="1">
    <location>
        <begin position="31"/>
        <end position="133"/>
    </location>
</feature>
<keyword evidence="1" id="KW-0732">Signal</keyword>
<feature type="signal peptide" evidence="1">
    <location>
        <begin position="1"/>
        <end position="30"/>
    </location>
</feature>
<evidence type="ECO:0000313" key="3">
    <source>
        <dbReference type="Proteomes" id="UP001597492"/>
    </source>
</evidence>
<dbReference type="InterPro" id="IPR006311">
    <property type="entry name" value="TAT_signal"/>
</dbReference>
<dbReference type="PROSITE" id="PS51257">
    <property type="entry name" value="PROKAR_LIPOPROTEIN"/>
    <property type="match status" value="1"/>
</dbReference>
<dbReference type="Proteomes" id="UP001597492">
    <property type="component" value="Unassembled WGS sequence"/>
</dbReference>
<gene>
    <name evidence="2" type="ORF">ACFSW7_11225</name>
</gene>
<evidence type="ECO:0000313" key="2">
    <source>
        <dbReference type="EMBL" id="MFD2758948.1"/>
    </source>
</evidence>
<reference evidence="3" key="1">
    <citation type="journal article" date="2019" name="Int. J. Syst. Evol. Microbiol.">
        <title>The Global Catalogue of Microorganisms (GCM) 10K type strain sequencing project: providing services to taxonomists for standard genome sequencing and annotation.</title>
        <authorList>
            <consortium name="The Broad Institute Genomics Platform"/>
            <consortium name="The Broad Institute Genome Sequencing Center for Infectious Disease"/>
            <person name="Wu L."/>
            <person name="Ma J."/>
        </authorList>
    </citation>
    <scope>NUCLEOTIDE SEQUENCE [LARGE SCALE GENOMIC DNA]</scope>
    <source>
        <strain evidence="3">TISTR 1514</strain>
    </source>
</reference>
<dbReference type="PROSITE" id="PS51318">
    <property type="entry name" value="TAT"/>
    <property type="match status" value="1"/>
</dbReference>
<evidence type="ECO:0000256" key="1">
    <source>
        <dbReference type="SAM" id="SignalP"/>
    </source>
</evidence>
<comment type="caution">
    <text evidence="2">The sequence shown here is derived from an EMBL/GenBank/DDBJ whole genome shotgun (WGS) entry which is preliminary data.</text>
</comment>
<proteinExistence type="predicted"/>
<accession>A0ABW5UZ17</accession>
<keyword evidence="3" id="KW-1185">Reference proteome</keyword>
<organism evidence="2 3">
    <name type="scientific">Gulosibacter faecalis</name>
    <dbReference type="NCBI Taxonomy" id="272240"/>
    <lineage>
        <taxon>Bacteria</taxon>
        <taxon>Bacillati</taxon>
        <taxon>Actinomycetota</taxon>
        <taxon>Actinomycetes</taxon>
        <taxon>Micrococcales</taxon>
        <taxon>Microbacteriaceae</taxon>
        <taxon>Gulosibacter</taxon>
    </lineage>
</organism>